<gene>
    <name evidence="3" type="ORF">PTSG_00445</name>
</gene>
<dbReference type="OrthoDB" id="338816at2759"/>
<accession>F2TWI0</accession>
<evidence type="ECO:0000256" key="1">
    <source>
        <dbReference type="SAM" id="MobiDB-lite"/>
    </source>
</evidence>
<protein>
    <submittedName>
        <fullName evidence="3">Zinc finger domain-containing protein</fullName>
    </submittedName>
</protein>
<dbReference type="InterPro" id="IPR007374">
    <property type="entry name" value="ASCH_domain"/>
</dbReference>
<proteinExistence type="predicted"/>
<feature type="region of interest" description="Disordered" evidence="1">
    <location>
        <begin position="70"/>
        <end position="170"/>
    </location>
</feature>
<feature type="compositionally biased region" description="Low complexity" evidence="1">
    <location>
        <begin position="188"/>
        <end position="201"/>
    </location>
</feature>
<evidence type="ECO:0000259" key="2">
    <source>
        <dbReference type="SMART" id="SM01022"/>
    </source>
</evidence>
<dbReference type="InterPro" id="IPR015947">
    <property type="entry name" value="PUA-like_sf"/>
</dbReference>
<dbReference type="Pfam" id="PF04266">
    <property type="entry name" value="ASCH"/>
    <property type="match status" value="1"/>
</dbReference>
<dbReference type="Proteomes" id="UP000007799">
    <property type="component" value="Unassembled WGS sequence"/>
</dbReference>
<keyword evidence="4" id="KW-1185">Reference proteome</keyword>
<feature type="region of interest" description="Disordered" evidence="1">
    <location>
        <begin position="188"/>
        <end position="210"/>
    </location>
</feature>
<dbReference type="RefSeq" id="XP_004998995.1">
    <property type="nucleotide sequence ID" value="XM_004998938.1"/>
</dbReference>
<dbReference type="Gene3D" id="2.30.130.30">
    <property type="entry name" value="Hypothetical protein"/>
    <property type="match status" value="1"/>
</dbReference>
<feature type="domain" description="ASCH" evidence="2">
    <location>
        <begin position="503"/>
        <end position="605"/>
    </location>
</feature>
<evidence type="ECO:0000313" key="4">
    <source>
        <dbReference type="Proteomes" id="UP000007799"/>
    </source>
</evidence>
<dbReference type="FunCoup" id="F2TWI0">
    <property type="interactions" value="838"/>
</dbReference>
<dbReference type="SUPFAM" id="SSF88697">
    <property type="entry name" value="PUA domain-like"/>
    <property type="match status" value="1"/>
</dbReference>
<dbReference type="OMA" id="CGDPVHT"/>
<dbReference type="SMART" id="SM01022">
    <property type="entry name" value="ASCH"/>
    <property type="match status" value="1"/>
</dbReference>
<dbReference type="InterPro" id="IPR056993">
    <property type="entry name" value="TRIP4_3rd_dom"/>
</dbReference>
<reference evidence="3" key="1">
    <citation type="submission" date="2009-08" db="EMBL/GenBank/DDBJ databases">
        <title>Annotation of Salpingoeca rosetta.</title>
        <authorList>
            <consortium name="The Broad Institute Genome Sequencing Platform"/>
            <person name="Russ C."/>
            <person name="Cuomo C."/>
            <person name="Burger G."/>
            <person name="Gray M.W."/>
            <person name="Holland P.W.H."/>
            <person name="King N."/>
            <person name="Lang F.B.F."/>
            <person name="Roger A.J."/>
            <person name="Ruiz-Trillo I."/>
            <person name="Young S.K."/>
            <person name="Zeng Q."/>
            <person name="Gargeya S."/>
            <person name="Alvarado L."/>
            <person name="Berlin A."/>
            <person name="Chapman S.B."/>
            <person name="Chen Z."/>
            <person name="Freedman E."/>
            <person name="Gellesch M."/>
            <person name="Goldberg J."/>
            <person name="Griggs A."/>
            <person name="Gujja S."/>
            <person name="Heilman E."/>
            <person name="Heiman D."/>
            <person name="Howarth C."/>
            <person name="Mehta T."/>
            <person name="Neiman D."/>
            <person name="Pearson M."/>
            <person name="Roberts A."/>
            <person name="Saif S."/>
            <person name="Shea T."/>
            <person name="Shenoy N."/>
            <person name="Sisk P."/>
            <person name="Stolte C."/>
            <person name="Sykes S."/>
            <person name="White J."/>
            <person name="Yandava C."/>
            <person name="Haas B."/>
            <person name="Nusbaum C."/>
            <person name="Birren B."/>
        </authorList>
    </citation>
    <scope>NUCLEOTIDE SEQUENCE [LARGE SCALE GENOMIC DNA]</scope>
    <source>
        <strain evidence="3">ATCC 50818</strain>
    </source>
</reference>
<feature type="region of interest" description="Disordered" evidence="1">
    <location>
        <begin position="461"/>
        <end position="490"/>
    </location>
</feature>
<feature type="compositionally biased region" description="Low complexity" evidence="1">
    <location>
        <begin position="134"/>
        <end position="167"/>
    </location>
</feature>
<dbReference type="GeneID" id="16067928"/>
<dbReference type="InParanoid" id="F2TWI0"/>
<dbReference type="eggNOG" id="KOG2845">
    <property type="taxonomic scope" value="Eukaryota"/>
</dbReference>
<dbReference type="PANTHER" id="PTHR12963:SF4">
    <property type="entry name" value="ACTIVATING SIGNAL COINTEGRATOR 1"/>
    <property type="match status" value="1"/>
</dbReference>
<evidence type="ECO:0000313" key="3">
    <source>
        <dbReference type="EMBL" id="EGD72426.1"/>
    </source>
</evidence>
<dbReference type="STRING" id="946362.F2TWI0"/>
<dbReference type="PANTHER" id="PTHR12963">
    <property type="entry name" value="THYROID RECEPTOR INTERACTING PROTEIN RELATED"/>
    <property type="match status" value="1"/>
</dbReference>
<dbReference type="FunFam" id="2.30.130.30:FF:000006">
    <property type="entry name" value="Putative_zinc_finger_motif_-_C2HC5-type /ASCH_domain_containing_protein_-_putative"/>
    <property type="match status" value="1"/>
</dbReference>
<dbReference type="GO" id="GO:0005634">
    <property type="term" value="C:nucleus"/>
    <property type="evidence" value="ECO:0007669"/>
    <property type="project" value="InterPro"/>
</dbReference>
<dbReference type="Pfam" id="PF06221">
    <property type="entry name" value="zf-C2HC5"/>
    <property type="match status" value="1"/>
</dbReference>
<dbReference type="EMBL" id="GL832955">
    <property type="protein sequence ID" value="EGD72426.1"/>
    <property type="molecule type" value="Genomic_DNA"/>
</dbReference>
<sequence length="652" mass="72714">MSEKELVTWAAKELARLSTDLDVDTAQDQVQYMMGMDERDFREFSADIAGGASSRVKSFQDAFIRKRTALKAARAEAKQAKKKQQQQQQQQQEQQAAEASAASKAEQQSSNSKQAATTTTTTKKKKKTTKKQEASQQSSSASTSASASNTGLSSASSSGKTKAAANKGSERSAKAASSFMSGISSNVAAASSSSSSSSRAARTSRQKSKVKYVDFMDKSGKSAVSDLVPGRQPCECLATTHALINNCLQCGRIVCEQEGMGPCMTCGALVVTPDKQQLLQRNSIQAKKFLERLMKSTNVDSKMDMDVFRRSALVSGGKDVTEGLARALARKNMLLDFDRNSAKRTRVIDDQADYFSTDANKYLSRKQRDELRAREEQLRQEQKDARRNRTITIDFAGRRVIDSGPQVVDVYAKAKQEQEVEEERERERVRRIVKPKPDVQGLGENPMLQGQMKRPTFKKGVLPEQDQHGTDKQQQQQQHQHRHAASRIQDSGLSEMTDGGYCLSMHQPWASLLIKGIKMHEGRVWYSSHRGRLWIAAAAKQPEPEDIADVEQQLRDHYDRDFDFPTEYPTACLLGYVDVTDVLPQEEYRQRFPNGPSMMPFVFICDNPHELVIKYPVKGQHKIWKLDRTMHANAKAALQAVPANEIAVPDTN</sequence>
<dbReference type="CDD" id="cd06554">
    <property type="entry name" value="ASCH_ASC-1_like"/>
    <property type="match status" value="1"/>
</dbReference>
<dbReference type="GO" id="GO:0072344">
    <property type="term" value="P:rescue of stalled ribosome"/>
    <property type="evidence" value="ECO:0007669"/>
    <property type="project" value="InterPro"/>
</dbReference>
<dbReference type="InterPro" id="IPR039128">
    <property type="entry name" value="TRIP4-like"/>
</dbReference>
<dbReference type="AlphaFoldDB" id="F2TWI0"/>
<dbReference type="Pfam" id="PF23134">
    <property type="entry name" value="TRIP4_3rd"/>
    <property type="match status" value="1"/>
</dbReference>
<name>F2TWI0_SALR5</name>
<dbReference type="KEGG" id="sre:PTSG_00445"/>
<organism evidence="4">
    <name type="scientific">Salpingoeca rosetta (strain ATCC 50818 / BSB-021)</name>
    <dbReference type="NCBI Taxonomy" id="946362"/>
    <lineage>
        <taxon>Eukaryota</taxon>
        <taxon>Choanoflagellata</taxon>
        <taxon>Craspedida</taxon>
        <taxon>Salpingoecidae</taxon>
        <taxon>Salpingoeca</taxon>
    </lineage>
</organism>
<dbReference type="InterPro" id="IPR009349">
    <property type="entry name" value="TRIP4/RQT4_C2HC5_Znf"/>
</dbReference>
<dbReference type="GO" id="GO:0008270">
    <property type="term" value="F:zinc ion binding"/>
    <property type="evidence" value="ECO:0007669"/>
    <property type="project" value="InterPro"/>
</dbReference>
<feature type="compositionally biased region" description="Low complexity" evidence="1">
    <location>
        <begin position="85"/>
        <end position="121"/>
    </location>
</feature>
<dbReference type="GO" id="GO:0180022">
    <property type="term" value="C:RQC-trigger complex"/>
    <property type="evidence" value="ECO:0007669"/>
    <property type="project" value="InterPro"/>
</dbReference>